<dbReference type="Proteomes" id="UP000054423">
    <property type="component" value="Unassembled WGS sequence"/>
</dbReference>
<feature type="non-terminal residue" evidence="1">
    <location>
        <position position="1"/>
    </location>
</feature>
<dbReference type="EMBL" id="KI683591">
    <property type="protein sequence ID" value="ETL77523.1"/>
    <property type="molecule type" value="Genomic_DNA"/>
</dbReference>
<protein>
    <submittedName>
        <fullName evidence="1">Uncharacterized protein</fullName>
    </submittedName>
</protein>
<sequence length="36" mass="3882">AIQSILKSLTTSCGLSSNGEDPLTYTPYCGFEMPRT</sequence>
<reference evidence="1" key="1">
    <citation type="submission" date="2013-11" db="EMBL/GenBank/DDBJ databases">
        <title>The Genome Sequence of Phytophthora parasitica CHvinca01.</title>
        <authorList>
            <consortium name="The Broad Institute Genomics Platform"/>
            <person name="Russ C."/>
            <person name="Tyler B."/>
            <person name="Panabieres F."/>
            <person name="Shan W."/>
            <person name="Tripathy S."/>
            <person name="Grunwald N."/>
            <person name="Machado M."/>
            <person name="Johnson C.S."/>
            <person name="Arredondo F."/>
            <person name="Hong C."/>
            <person name="Coffey M."/>
            <person name="Young S.K."/>
            <person name="Zeng Q."/>
            <person name="Gargeya S."/>
            <person name="Fitzgerald M."/>
            <person name="Abouelleil A."/>
            <person name="Alvarado L."/>
            <person name="Chapman S.B."/>
            <person name="Gainer-Dewar J."/>
            <person name="Goldberg J."/>
            <person name="Griggs A."/>
            <person name="Gujja S."/>
            <person name="Hansen M."/>
            <person name="Howarth C."/>
            <person name="Imamovic A."/>
            <person name="Ireland A."/>
            <person name="Larimer J."/>
            <person name="McCowan C."/>
            <person name="Murphy C."/>
            <person name="Pearson M."/>
            <person name="Poon T.W."/>
            <person name="Priest M."/>
            <person name="Roberts A."/>
            <person name="Saif S."/>
            <person name="Shea T."/>
            <person name="Sykes S."/>
            <person name="Wortman J."/>
            <person name="Nusbaum C."/>
            <person name="Birren B."/>
        </authorList>
    </citation>
    <scope>NUCLEOTIDE SEQUENCE [LARGE SCALE GENOMIC DNA]</scope>
    <source>
        <strain evidence="1">CHvinca01</strain>
    </source>
</reference>
<organism evidence="1">
    <name type="scientific">Phytophthora nicotianae</name>
    <name type="common">Potato buckeye rot agent</name>
    <name type="synonym">Phytophthora parasitica</name>
    <dbReference type="NCBI Taxonomy" id="4792"/>
    <lineage>
        <taxon>Eukaryota</taxon>
        <taxon>Sar</taxon>
        <taxon>Stramenopiles</taxon>
        <taxon>Oomycota</taxon>
        <taxon>Peronosporomycetes</taxon>
        <taxon>Peronosporales</taxon>
        <taxon>Peronosporaceae</taxon>
        <taxon>Phytophthora</taxon>
    </lineage>
</organism>
<proteinExistence type="predicted"/>
<dbReference type="AlphaFoldDB" id="W2JXC8"/>
<gene>
    <name evidence="1" type="ORF">L917_21535</name>
</gene>
<evidence type="ECO:0000313" key="1">
    <source>
        <dbReference type="EMBL" id="ETL77523.1"/>
    </source>
</evidence>
<name>W2JXC8_PHYNI</name>
<accession>W2JXC8</accession>